<feature type="transmembrane region" description="Helical" evidence="2">
    <location>
        <begin position="279"/>
        <end position="298"/>
    </location>
</feature>
<feature type="coiled-coil region" evidence="1">
    <location>
        <begin position="383"/>
        <end position="414"/>
    </location>
</feature>
<dbReference type="Proteomes" id="UP000019132">
    <property type="component" value="Unassembled WGS sequence"/>
</dbReference>
<feature type="transmembrane region" description="Helical" evidence="2">
    <location>
        <begin position="71"/>
        <end position="92"/>
    </location>
</feature>
<dbReference type="Pfam" id="PF07885">
    <property type="entry name" value="Ion_trans_2"/>
    <property type="match status" value="1"/>
</dbReference>
<reference evidence="4" key="3">
    <citation type="submission" date="2015-02" db="UniProtKB">
        <authorList>
            <consortium name="EnsemblProtists"/>
        </authorList>
    </citation>
    <scope>IDENTIFICATION</scope>
    <source>
        <strain evidence="4">DAOM BR144</strain>
    </source>
</reference>
<evidence type="ECO:0000256" key="2">
    <source>
        <dbReference type="SAM" id="Phobius"/>
    </source>
</evidence>
<dbReference type="GO" id="GO:0016286">
    <property type="term" value="F:small conductance calcium-activated potassium channel activity"/>
    <property type="evidence" value="ECO:0007669"/>
    <property type="project" value="InterPro"/>
</dbReference>
<keyword evidence="1" id="KW-0175">Coiled coil</keyword>
<feature type="domain" description="Potassium channel" evidence="3">
    <location>
        <begin position="220"/>
        <end position="292"/>
    </location>
</feature>
<dbReference type="EMBL" id="GL376617">
    <property type="status" value="NOT_ANNOTATED_CDS"/>
    <property type="molecule type" value="Genomic_DNA"/>
</dbReference>
<dbReference type="STRING" id="431595.K3WSJ8"/>
<reference evidence="5" key="2">
    <citation type="submission" date="2010-04" db="EMBL/GenBank/DDBJ databases">
        <authorList>
            <person name="Buell R."/>
            <person name="Hamilton J."/>
            <person name="Hostetler J."/>
        </authorList>
    </citation>
    <scope>NUCLEOTIDE SEQUENCE [LARGE SCALE GENOMIC DNA]</scope>
    <source>
        <strain evidence="5">DAOM:BR144</strain>
    </source>
</reference>
<dbReference type="VEuPathDB" id="FungiDB:PYU1_G007926"/>
<dbReference type="HOGENOM" id="CLU_699212_0_0_1"/>
<keyword evidence="2" id="KW-0812">Transmembrane</keyword>
<evidence type="ECO:0000256" key="1">
    <source>
        <dbReference type="SAM" id="Coils"/>
    </source>
</evidence>
<sequence>MEEARAAAVAEPTRSKQFQFVHDLRQQYQRRRRYELGACGLACLGILLMLAENEILMSDIPPSAKHTAVLVLKWITFTSTIALDALILLQYFANAQIANMQNVTPSNFHIPPGVDGMMEISQFHSHITASTQKCPSNEVYDLARRGNGCYLVYNYRVEAFGVFMALRLYLFACYMRSSSTLYSQWVAFIGTLNDVNAMRPFFHFKALFKIKPLHLLVPLTLLNTFLTAAIIRILESPVQASFENYWKSVWLTAVTLSATGFGDYFPVTYLGRAFTTTSAMFGGLVLVALIQSLFFGVLELSPKEQKVKHLIDMDRWEKETHRNAVLLLQSAWRWSRDKSIWKAQRRLFDLMRDSRNLRSARPIMSQSVEDHLADMEDVMLHYIDRMEREKAQLLQRIQEKATRLGGLKQTLENRRQGKL</sequence>
<dbReference type="InParanoid" id="K3WSJ8"/>
<evidence type="ECO:0000313" key="4">
    <source>
        <dbReference type="EnsemblProtists" id="PYU1_T007942"/>
    </source>
</evidence>
<dbReference type="OMA" id="PATHCGR"/>
<evidence type="ECO:0000259" key="3">
    <source>
        <dbReference type="Pfam" id="PF07885"/>
    </source>
</evidence>
<dbReference type="EnsemblProtists" id="PYU1_T007942">
    <property type="protein sequence ID" value="PYU1_T007942"/>
    <property type="gene ID" value="PYU1_G007926"/>
</dbReference>
<dbReference type="InterPro" id="IPR013099">
    <property type="entry name" value="K_chnl_dom"/>
</dbReference>
<dbReference type="eggNOG" id="KOG3684">
    <property type="taxonomic scope" value="Eukaryota"/>
</dbReference>
<evidence type="ECO:0000313" key="5">
    <source>
        <dbReference type="Proteomes" id="UP000019132"/>
    </source>
</evidence>
<dbReference type="SUPFAM" id="SSF81324">
    <property type="entry name" value="Voltage-gated potassium channels"/>
    <property type="match status" value="1"/>
</dbReference>
<organism evidence="4 5">
    <name type="scientific">Globisporangium ultimum (strain ATCC 200006 / CBS 805.95 / DAOM BR144)</name>
    <name type="common">Pythium ultimum</name>
    <dbReference type="NCBI Taxonomy" id="431595"/>
    <lineage>
        <taxon>Eukaryota</taxon>
        <taxon>Sar</taxon>
        <taxon>Stramenopiles</taxon>
        <taxon>Oomycota</taxon>
        <taxon>Peronosporomycetes</taxon>
        <taxon>Pythiales</taxon>
        <taxon>Pythiaceae</taxon>
        <taxon>Globisporangium</taxon>
    </lineage>
</organism>
<accession>K3WSJ8</accession>
<dbReference type="PANTHER" id="PTHR10153">
    <property type="entry name" value="SMALL CONDUCTANCE CALCIUM-ACTIVATED POTASSIUM CHANNEL"/>
    <property type="match status" value="1"/>
</dbReference>
<dbReference type="InterPro" id="IPR015449">
    <property type="entry name" value="K_chnl_Ca-activ_SK"/>
</dbReference>
<keyword evidence="2" id="KW-0472">Membrane</keyword>
<keyword evidence="2" id="KW-1133">Transmembrane helix</keyword>
<feature type="transmembrane region" description="Helical" evidence="2">
    <location>
        <begin position="34"/>
        <end position="51"/>
    </location>
</feature>
<proteinExistence type="predicted"/>
<name>K3WSJ8_GLOUD</name>
<dbReference type="AlphaFoldDB" id="K3WSJ8"/>
<reference evidence="5" key="1">
    <citation type="journal article" date="2010" name="Genome Biol.">
        <title>Genome sequence of the necrotrophic plant pathogen Pythium ultimum reveals original pathogenicity mechanisms and effector repertoire.</title>
        <authorList>
            <person name="Levesque C.A."/>
            <person name="Brouwer H."/>
            <person name="Cano L."/>
            <person name="Hamilton J.P."/>
            <person name="Holt C."/>
            <person name="Huitema E."/>
            <person name="Raffaele S."/>
            <person name="Robideau G.P."/>
            <person name="Thines M."/>
            <person name="Win J."/>
            <person name="Zerillo M.M."/>
            <person name="Beakes G.W."/>
            <person name="Boore J.L."/>
            <person name="Busam D."/>
            <person name="Dumas B."/>
            <person name="Ferriera S."/>
            <person name="Fuerstenberg S.I."/>
            <person name="Gachon C.M."/>
            <person name="Gaulin E."/>
            <person name="Govers F."/>
            <person name="Grenville-Briggs L."/>
            <person name="Horner N."/>
            <person name="Hostetler J."/>
            <person name="Jiang R.H."/>
            <person name="Johnson J."/>
            <person name="Krajaejun T."/>
            <person name="Lin H."/>
            <person name="Meijer H.J."/>
            <person name="Moore B."/>
            <person name="Morris P."/>
            <person name="Phuntmart V."/>
            <person name="Puiu D."/>
            <person name="Shetty J."/>
            <person name="Stajich J.E."/>
            <person name="Tripathy S."/>
            <person name="Wawra S."/>
            <person name="van West P."/>
            <person name="Whitty B.R."/>
            <person name="Coutinho P.M."/>
            <person name="Henrissat B."/>
            <person name="Martin F."/>
            <person name="Thomas P.D."/>
            <person name="Tyler B.M."/>
            <person name="De Vries R.P."/>
            <person name="Kamoun S."/>
            <person name="Yandell M."/>
            <person name="Tisserat N."/>
            <person name="Buell C.R."/>
        </authorList>
    </citation>
    <scope>NUCLEOTIDE SEQUENCE</scope>
    <source>
        <strain evidence="5">DAOM:BR144</strain>
    </source>
</reference>
<feature type="transmembrane region" description="Helical" evidence="2">
    <location>
        <begin position="213"/>
        <end position="234"/>
    </location>
</feature>
<protein>
    <recommendedName>
        <fullName evidence="3">Potassium channel domain-containing protein</fullName>
    </recommendedName>
</protein>
<dbReference type="Gene3D" id="1.10.287.70">
    <property type="match status" value="1"/>
</dbReference>
<dbReference type="GO" id="GO:0016020">
    <property type="term" value="C:membrane"/>
    <property type="evidence" value="ECO:0007669"/>
    <property type="project" value="InterPro"/>
</dbReference>
<keyword evidence="5" id="KW-1185">Reference proteome</keyword>